<protein>
    <recommendedName>
        <fullName evidence="3">VCBS repeat-containing protein</fullName>
    </recommendedName>
</protein>
<evidence type="ECO:0000313" key="2">
    <source>
        <dbReference type="EMBL" id="SVE39144.1"/>
    </source>
</evidence>
<dbReference type="Pfam" id="PF13517">
    <property type="entry name" value="FG-GAP_3"/>
    <property type="match status" value="2"/>
</dbReference>
<reference evidence="2" key="1">
    <citation type="submission" date="2018-05" db="EMBL/GenBank/DDBJ databases">
        <authorList>
            <person name="Lanie J.A."/>
            <person name="Ng W.-L."/>
            <person name="Kazmierczak K.M."/>
            <person name="Andrzejewski T.M."/>
            <person name="Davidsen T.M."/>
            <person name="Wayne K.J."/>
            <person name="Tettelin H."/>
            <person name="Glass J.I."/>
            <person name="Rusch D."/>
            <person name="Podicherti R."/>
            <person name="Tsui H.-C.T."/>
            <person name="Winkler M.E."/>
        </authorList>
    </citation>
    <scope>NUCLEOTIDE SEQUENCE</scope>
</reference>
<organism evidence="2">
    <name type="scientific">marine metagenome</name>
    <dbReference type="NCBI Taxonomy" id="408172"/>
    <lineage>
        <taxon>unclassified sequences</taxon>
        <taxon>metagenomes</taxon>
        <taxon>ecological metagenomes</taxon>
    </lineage>
</organism>
<dbReference type="SUPFAM" id="SSF69318">
    <property type="entry name" value="Integrin alpha N-terminal domain"/>
    <property type="match status" value="1"/>
</dbReference>
<sequence length="237" mass="25729">NFTQHTISYNLYAPHYMHPEDVDSDGDMDVLIGFGSGFVVWYENDGAENFAQNVIFDAGENEGWNGSDPSVYSVYSEDVDGDGDMDLLSSICGDCNGDDSADDTISWYETDGEENFVEHVISTSADKPALVYAIDVDGDGDIDVLSVCRGDDGGDDDKVAWYENNGEEEFSERVISTSIDDPWGMFAVDVDSDGDIDVLSASRGDDKIAWYENKMTCDDGFDCAGVCGGDAELDECG</sequence>
<proteinExistence type="predicted"/>
<dbReference type="InterPro" id="IPR013517">
    <property type="entry name" value="FG-GAP"/>
</dbReference>
<name>A0A383D4A1_9ZZZZ</name>
<evidence type="ECO:0008006" key="3">
    <source>
        <dbReference type="Google" id="ProtNLM"/>
    </source>
</evidence>
<dbReference type="PANTHER" id="PTHR44103:SF1">
    <property type="entry name" value="PROPROTEIN CONVERTASE P"/>
    <property type="match status" value="1"/>
</dbReference>
<dbReference type="InterPro" id="IPR028994">
    <property type="entry name" value="Integrin_alpha_N"/>
</dbReference>
<gene>
    <name evidence="2" type="ORF">METZ01_LOCUS491998</name>
</gene>
<evidence type="ECO:0000256" key="1">
    <source>
        <dbReference type="ARBA" id="ARBA00022729"/>
    </source>
</evidence>
<dbReference type="PANTHER" id="PTHR44103">
    <property type="entry name" value="PROPROTEIN CONVERTASE P"/>
    <property type="match status" value="1"/>
</dbReference>
<keyword evidence="1" id="KW-0732">Signal</keyword>
<dbReference type="AlphaFoldDB" id="A0A383D4A1"/>
<feature type="non-terminal residue" evidence="2">
    <location>
        <position position="237"/>
    </location>
</feature>
<feature type="non-terminal residue" evidence="2">
    <location>
        <position position="1"/>
    </location>
</feature>
<dbReference type="Gene3D" id="2.130.10.130">
    <property type="entry name" value="Integrin alpha, N-terminal"/>
    <property type="match status" value="1"/>
</dbReference>
<dbReference type="EMBL" id="UINC01214079">
    <property type="protein sequence ID" value="SVE39144.1"/>
    <property type="molecule type" value="Genomic_DNA"/>
</dbReference>
<accession>A0A383D4A1</accession>